<evidence type="ECO:0000313" key="1">
    <source>
        <dbReference type="EMBL" id="MBR8671814.1"/>
    </source>
</evidence>
<protein>
    <recommendedName>
        <fullName evidence="2">Type II restriction enzyme</fullName>
    </recommendedName>
</protein>
<accession>A0A941GFQ9</accession>
<dbReference type="RefSeq" id="WP_101729715.1">
    <property type="nucleotide sequence ID" value="NZ_JAGTPX020000027.1"/>
</dbReference>
<proteinExistence type="predicted"/>
<sequence length="415" mass="48201">MSSDVYKIINEYKSDRESVYQTWFINNTDRLKAFRTIKNALKIVIEEIENDAFPNDFKGSSLEVAVSAISEQKQMFEGAAHAFYWKPKLRIPDIYENDINKKYFGRFLKNCIQINQDRDLVNEVIKLNQKKIKGLGPAVANLLYFLHPTIFPPFNTSIIKGFNILFHQKLKLGSWDDYLTMRKIIIEYNNEHPLLLSKDLGAIGGLLFEIGCGRQVIRENQNIALVNFTKYEAKAKKRHSDVLKDLQETNTHTEMQYYLAKLGISLGYKVWIARNDHKREWDDHRLSEYSIPNLLLNDIPSAIKETISLIDVLWLNEDNHIISAFEVEKSTSIYSGILRLQDLSFSLKEQNCHFYLIAPDKREKEIKAQLLRPSFQHNQMCTILYILFSELRCNCEAMCKFGIDISVLDKIANGV</sequence>
<dbReference type="EMBL" id="JAGTPX010000027">
    <property type="protein sequence ID" value="MBR8671814.1"/>
    <property type="molecule type" value="Genomic_DNA"/>
</dbReference>
<gene>
    <name evidence="1" type="ORF">KD144_19970</name>
</gene>
<evidence type="ECO:0008006" key="2">
    <source>
        <dbReference type="Google" id="ProtNLM"/>
    </source>
</evidence>
<reference evidence="1" key="1">
    <citation type="submission" date="2021-04" db="EMBL/GenBank/DDBJ databases">
        <title>Genomic analysis of electroactive and textile dye degrading Bacillus circulans strain: DC10 isolated from constructed wetland-microbial fuel cells treating textile dye wastewaters.</title>
        <authorList>
            <person name="Patel D.U."/>
            <person name="Desai C.R."/>
        </authorList>
    </citation>
    <scope>NUCLEOTIDE SEQUENCE</scope>
    <source>
        <strain evidence="1">DC10</strain>
    </source>
</reference>
<dbReference type="AlphaFoldDB" id="A0A941GFQ9"/>
<comment type="caution">
    <text evidence="1">The sequence shown here is derived from an EMBL/GenBank/DDBJ whole genome shotgun (WGS) entry which is preliminary data.</text>
</comment>
<name>A0A941GFQ9_NIACI</name>
<organism evidence="1">
    <name type="scientific">Niallia circulans</name>
    <name type="common">Bacillus circulans</name>
    <dbReference type="NCBI Taxonomy" id="1397"/>
    <lineage>
        <taxon>Bacteria</taxon>
        <taxon>Bacillati</taxon>
        <taxon>Bacillota</taxon>
        <taxon>Bacilli</taxon>
        <taxon>Bacillales</taxon>
        <taxon>Bacillaceae</taxon>
        <taxon>Niallia</taxon>
    </lineage>
</organism>